<comment type="caution">
    <text evidence="7">The sequence shown here is derived from an EMBL/GenBank/DDBJ whole genome shotgun (WGS) entry which is preliminary data.</text>
</comment>
<dbReference type="PROSITE" id="PS01007">
    <property type="entry name" value="TRANSPOSASE_MUTATOR"/>
    <property type="match status" value="1"/>
</dbReference>
<comment type="similarity">
    <text evidence="2 6">Belongs to the transposase mutator family.</text>
</comment>
<dbReference type="Proteomes" id="UP000013783">
    <property type="component" value="Unassembled WGS sequence"/>
</dbReference>
<keyword evidence="5 6" id="KW-0233">DNA recombination</keyword>
<comment type="function">
    <text evidence="1 6">Required for the transposition of the insertion element.</text>
</comment>
<dbReference type="Proteomes" id="UP000014148">
    <property type="component" value="Unassembled WGS sequence"/>
</dbReference>
<protein>
    <recommendedName>
        <fullName evidence="6">Mutator family transposase</fullName>
    </recommendedName>
</protein>
<dbReference type="PANTHER" id="PTHR33217">
    <property type="entry name" value="TRANSPOSASE FOR INSERTION SEQUENCE ELEMENT IS1081"/>
    <property type="match status" value="1"/>
</dbReference>
<evidence type="ECO:0000256" key="2">
    <source>
        <dbReference type="ARBA" id="ARBA00010961"/>
    </source>
</evidence>
<dbReference type="PATRIC" id="fig|1158601.3.peg.2606"/>
<sequence length="189" mass="22119">MLNELKNRGVQDILIACTDNLVGFSDAIQATFPKTEVQKCIVHQIRNSIRFVGYKDLKAVTTDLKPIYKASTEELALEALSTFDEKWGKKYPIITKSWMDNWTELATFFKYPAELRRIIYTTNVIEGFHRQLRKPTKSKSVFPSDESLLKMLYLITMDVTKKWTMKVQNWGQILSQFVIFFENRVTDYI</sequence>
<evidence type="ECO:0000313" key="10">
    <source>
        <dbReference type="Proteomes" id="UP000014148"/>
    </source>
</evidence>
<keyword evidence="3 6" id="KW-0815">Transposition</keyword>
<dbReference type="InterPro" id="IPR001207">
    <property type="entry name" value="Transposase_mutator"/>
</dbReference>
<evidence type="ECO:0000313" key="8">
    <source>
        <dbReference type="EMBL" id="EOT67467.1"/>
    </source>
</evidence>
<evidence type="ECO:0000313" key="9">
    <source>
        <dbReference type="Proteomes" id="UP000013783"/>
    </source>
</evidence>
<dbReference type="GO" id="GO:0006313">
    <property type="term" value="P:DNA transposition"/>
    <property type="evidence" value="ECO:0007669"/>
    <property type="project" value="UniProtKB-UniRule"/>
</dbReference>
<evidence type="ECO:0000256" key="4">
    <source>
        <dbReference type="ARBA" id="ARBA00023125"/>
    </source>
</evidence>
<keyword evidence="4 6" id="KW-0238">DNA-binding</keyword>
<keyword evidence="6" id="KW-0814">Transposable element</keyword>
<evidence type="ECO:0000256" key="1">
    <source>
        <dbReference type="ARBA" id="ARBA00002190"/>
    </source>
</evidence>
<evidence type="ECO:0000313" key="7">
    <source>
        <dbReference type="EMBL" id="EOH76019.1"/>
    </source>
</evidence>
<dbReference type="AlphaFoldDB" id="R2RJ47"/>
<evidence type="ECO:0000256" key="3">
    <source>
        <dbReference type="ARBA" id="ARBA00022578"/>
    </source>
</evidence>
<evidence type="ECO:0000256" key="5">
    <source>
        <dbReference type="ARBA" id="ARBA00023172"/>
    </source>
</evidence>
<accession>R2RJ47</accession>
<name>R2RJ47_9ENTE</name>
<keyword evidence="10" id="KW-1185">Reference proteome</keyword>
<dbReference type="EMBL" id="ASWA01000003">
    <property type="protein sequence ID" value="EOT67467.1"/>
    <property type="molecule type" value="Genomic_DNA"/>
</dbReference>
<dbReference type="eggNOG" id="COG3328">
    <property type="taxonomic scope" value="Bacteria"/>
</dbReference>
<reference evidence="8 10" key="2">
    <citation type="submission" date="2013-03" db="EMBL/GenBank/DDBJ databases">
        <title>The Genome Sequence of Enterococcus malodoratus ATCC_43197 (PacBio/Illumina hybrid assembly).</title>
        <authorList>
            <consortium name="The Broad Institute Genomics Platform"/>
            <consortium name="The Broad Institute Genome Sequencing Center for Infectious Disease"/>
            <person name="Earl A."/>
            <person name="Russ C."/>
            <person name="Gilmore M."/>
            <person name="Surin D."/>
            <person name="Walker B."/>
            <person name="Young S."/>
            <person name="Zeng Q."/>
            <person name="Gargeya S."/>
            <person name="Fitzgerald M."/>
            <person name="Haas B."/>
            <person name="Abouelleil A."/>
            <person name="Allen A.W."/>
            <person name="Alvarado L."/>
            <person name="Arachchi H.M."/>
            <person name="Berlin A.M."/>
            <person name="Chapman S.B."/>
            <person name="Gainer-Dewar J."/>
            <person name="Goldberg J."/>
            <person name="Griggs A."/>
            <person name="Gujja S."/>
            <person name="Hansen M."/>
            <person name="Howarth C."/>
            <person name="Imamovic A."/>
            <person name="Ireland A."/>
            <person name="Larimer J."/>
            <person name="McCowan C."/>
            <person name="Murphy C."/>
            <person name="Pearson M."/>
            <person name="Poon T.W."/>
            <person name="Priest M."/>
            <person name="Roberts A."/>
            <person name="Saif S."/>
            <person name="Shea T."/>
            <person name="Sisk P."/>
            <person name="Sykes S."/>
            <person name="Wortman J."/>
            <person name="Nusbaum C."/>
            <person name="Birren B."/>
        </authorList>
    </citation>
    <scope>NUCLEOTIDE SEQUENCE [LARGE SCALE GENOMIC DNA]</scope>
    <source>
        <strain evidence="8 10">ATCC 43197</strain>
    </source>
</reference>
<dbReference type="EMBL" id="AJAK01000018">
    <property type="protein sequence ID" value="EOH76019.1"/>
    <property type="molecule type" value="Genomic_DNA"/>
</dbReference>
<dbReference type="PANTHER" id="PTHR33217:SF8">
    <property type="entry name" value="MUTATOR FAMILY TRANSPOSASE"/>
    <property type="match status" value="1"/>
</dbReference>
<dbReference type="GO" id="GO:0004803">
    <property type="term" value="F:transposase activity"/>
    <property type="evidence" value="ECO:0007669"/>
    <property type="project" value="UniProtKB-UniRule"/>
</dbReference>
<organism evidence="7 9">
    <name type="scientific">Enterococcus malodoratus ATCC 43197</name>
    <dbReference type="NCBI Taxonomy" id="1158601"/>
    <lineage>
        <taxon>Bacteria</taxon>
        <taxon>Bacillati</taxon>
        <taxon>Bacillota</taxon>
        <taxon>Bacilli</taxon>
        <taxon>Lactobacillales</taxon>
        <taxon>Enterococcaceae</taxon>
        <taxon>Enterococcus</taxon>
    </lineage>
</organism>
<evidence type="ECO:0000256" key="6">
    <source>
        <dbReference type="RuleBase" id="RU365089"/>
    </source>
</evidence>
<gene>
    <name evidence="8" type="ORF">I585_02988</name>
    <name evidence="7" type="ORF">UAI_02649</name>
</gene>
<proteinExistence type="inferred from homology"/>
<dbReference type="Pfam" id="PF00872">
    <property type="entry name" value="Transposase_mut"/>
    <property type="match status" value="1"/>
</dbReference>
<reference evidence="7 9" key="1">
    <citation type="submission" date="2013-02" db="EMBL/GenBank/DDBJ databases">
        <title>The Genome Sequence of Enterococcus malodoratus ATCC_43197.</title>
        <authorList>
            <consortium name="The Broad Institute Genome Sequencing Platform"/>
            <consortium name="The Broad Institute Genome Sequencing Center for Infectious Disease"/>
            <person name="Earl A.M."/>
            <person name="Gilmore M.S."/>
            <person name="Lebreton F."/>
            <person name="Walker B."/>
            <person name="Young S.K."/>
            <person name="Zeng Q."/>
            <person name="Gargeya S."/>
            <person name="Fitzgerald M."/>
            <person name="Haas B."/>
            <person name="Abouelleil A."/>
            <person name="Alvarado L."/>
            <person name="Arachchi H.M."/>
            <person name="Berlin A.M."/>
            <person name="Chapman S.B."/>
            <person name="Dewar J."/>
            <person name="Goldberg J."/>
            <person name="Griggs A."/>
            <person name="Gujja S."/>
            <person name="Hansen M."/>
            <person name="Howarth C."/>
            <person name="Imamovic A."/>
            <person name="Larimer J."/>
            <person name="McCowan C."/>
            <person name="Murphy C."/>
            <person name="Neiman D."/>
            <person name="Pearson M."/>
            <person name="Priest M."/>
            <person name="Roberts A."/>
            <person name="Saif S."/>
            <person name="Shea T."/>
            <person name="Sisk P."/>
            <person name="Sykes S."/>
            <person name="Wortman J."/>
            <person name="Nusbaum C."/>
            <person name="Birren B."/>
        </authorList>
    </citation>
    <scope>NUCLEOTIDE SEQUENCE [LARGE SCALE GENOMIC DNA]</scope>
    <source>
        <strain evidence="7 9">ATCC 43197</strain>
    </source>
</reference>
<dbReference type="NCBIfam" id="NF033543">
    <property type="entry name" value="transpos_IS256"/>
    <property type="match status" value="1"/>
</dbReference>
<dbReference type="STRING" id="71451.RV07_GL002598"/>
<dbReference type="GO" id="GO:0003677">
    <property type="term" value="F:DNA binding"/>
    <property type="evidence" value="ECO:0007669"/>
    <property type="project" value="UniProtKB-UniRule"/>
</dbReference>